<evidence type="ECO:0000313" key="7">
    <source>
        <dbReference type="EMBL" id="MFD2588932.1"/>
    </source>
</evidence>
<dbReference type="InterPro" id="IPR039425">
    <property type="entry name" value="RNA_pol_sigma-70-like"/>
</dbReference>
<dbReference type="Gene3D" id="1.10.1740.10">
    <property type="match status" value="1"/>
</dbReference>
<dbReference type="PANTHER" id="PTHR43133:SF8">
    <property type="entry name" value="RNA POLYMERASE SIGMA FACTOR HI_1459-RELATED"/>
    <property type="match status" value="1"/>
</dbReference>
<keyword evidence="4" id="KW-0238">DNA-binding</keyword>
<dbReference type="InterPro" id="IPR013325">
    <property type="entry name" value="RNA_pol_sigma_r2"/>
</dbReference>
<evidence type="ECO:0000256" key="1">
    <source>
        <dbReference type="ARBA" id="ARBA00010641"/>
    </source>
</evidence>
<accession>A0ABW5N0F7</accession>
<protein>
    <submittedName>
        <fullName evidence="7">RNA polymerase sigma factor</fullName>
    </submittedName>
</protein>
<dbReference type="InterPro" id="IPR014284">
    <property type="entry name" value="RNA_pol_sigma-70_dom"/>
</dbReference>
<dbReference type="Pfam" id="PF04542">
    <property type="entry name" value="Sigma70_r2"/>
    <property type="match status" value="1"/>
</dbReference>
<comment type="caution">
    <text evidence="7">The sequence shown here is derived from an EMBL/GenBank/DDBJ whole genome shotgun (WGS) entry which is preliminary data.</text>
</comment>
<comment type="similarity">
    <text evidence="1">Belongs to the sigma-70 factor family. ECF subfamily.</text>
</comment>
<reference evidence="8" key="1">
    <citation type="journal article" date="2019" name="Int. J. Syst. Evol. Microbiol.">
        <title>The Global Catalogue of Microorganisms (GCM) 10K type strain sequencing project: providing services to taxonomists for standard genome sequencing and annotation.</title>
        <authorList>
            <consortium name="The Broad Institute Genomics Platform"/>
            <consortium name="The Broad Institute Genome Sequencing Center for Infectious Disease"/>
            <person name="Wu L."/>
            <person name="Ma J."/>
        </authorList>
    </citation>
    <scope>NUCLEOTIDE SEQUENCE [LARGE SCALE GENOMIC DNA]</scope>
    <source>
        <strain evidence="8">KCTC 52368</strain>
    </source>
</reference>
<dbReference type="Proteomes" id="UP001597526">
    <property type="component" value="Unassembled WGS sequence"/>
</dbReference>
<proteinExistence type="inferred from homology"/>
<evidence type="ECO:0000256" key="2">
    <source>
        <dbReference type="ARBA" id="ARBA00023015"/>
    </source>
</evidence>
<keyword evidence="3" id="KW-0731">Sigma factor</keyword>
<dbReference type="InterPro" id="IPR007627">
    <property type="entry name" value="RNA_pol_sigma70_r2"/>
</dbReference>
<dbReference type="NCBIfam" id="TIGR02937">
    <property type="entry name" value="sigma70-ECF"/>
    <property type="match status" value="1"/>
</dbReference>
<name>A0ABW5N0F7_9FLAO</name>
<dbReference type="PANTHER" id="PTHR43133">
    <property type="entry name" value="RNA POLYMERASE ECF-TYPE SIGMA FACTO"/>
    <property type="match status" value="1"/>
</dbReference>
<evidence type="ECO:0000256" key="4">
    <source>
        <dbReference type="ARBA" id="ARBA00023125"/>
    </source>
</evidence>
<dbReference type="InterPro" id="IPR013324">
    <property type="entry name" value="RNA_pol_sigma_r3/r4-like"/>
</dbReference>
<dbReference type="SUPFAM" id="SSF88946">
    <property type="entry name" value="Sigma2 domain of RNA polymerase sigma factors"/>
    <property type="match status" value="1"/>
</dbReference>
<keyword evidence="8" id="KW-1185">Reference proteome</keyword>
<sequence>MTDQEIINQLKKGNESCLKHLYQHLNMVKSLVLKNSGTEDDALDIFQEAIIVFYKNVMSGDYELRGKISSYLYEVSRRLWLNQLNRRKKYERHNDSIFFLDRAEDENKEHNPTALQGYIRNALEKLGDPCKSLLEAAIFLSMRMEDIAKKFNYSGARSASQQKLRCLKKLRDNISYDDIIALG</sequence>
<evidence type="ECO:0000313" key="8">
    <source>
        <dbReference type="Proteomes" id="UP001597526"/>
    </source>
</evidence>
<evidence type="ECO:0000256" key="3">
    <source>
        <dbReference type="ARBA" id="ARBA00023082"/>
    </source>
</evidence>
<evidence type="ECO:0000256" key="5">
    <source>
        <dbReference type="ARBA" id="ARBA00023163"/>
    </source>
</evidence>
<keyword evidence="5" id="KW-0804">Transcription</keyword>
<dbReference type="EMBL" id="JBHULB010000082">
    <property type="protein sequence ID" value="MFD2588932.1"/>
    <property type="molecule type" value="Genomic_DNA"/>
</dbReference>
<gene>
    <name evidence="7" type="ORF">ACFSQJ_18545</name>
</gene>
<organism evidence="7 8">
    <name type="scientific">Croceitalea marina</name>
    <dbReference type="NCBI Taxonomy" id="1775166"/>
    <lineage>
        <taxon>Bacteria</taxon>
        <taxon>Pseudomonadati</taxon>
        <taxon>Bacteroidota</taxon>
        <taxon>Flavobacteriia</taxon>
        <taxon>Flavobacteriales</taxon>
        <taxon>Flavobacteriaceae</taxon>
        <taxon>Croceitalea</taxon>
    </lineage>
</organism>
<evidence type="ECO:0000259" key="6">
    <source>
        <dbReference type="Pfam" id="PF04542"/>
    </source>
</evidence>
<keyword evidence="2" id="KW-0805">Transcription regulation</keyword>
<dbReference type="SUPFAM" id="SSF88659">
    <property type="entry name" value="Sigma3 and sigma4 domains of RNA polymerase sigma factors"/>
    <property type="match status" value="1"/>
</dbReference>
<feature type="domain" description="RNA polymerase sigma-70 region 2" evidence="6">
    <location>
        <begin position="23"/>
        <end position="89"/>
    </location>
</feature>
<dbReference type="RefSeq" id="WP_377768400.1">
    <property type="nucleotide sequence ID" value="NZ_JBHULB010000082.1"/>
</dbReference>